<gene>
    <name evidence="1" type="ORF">Tco_0938349</name>
</gene>
<comment type="caution">
    <text evidence="1">The sequence shown here is derived from an EMBL/GenBank/DDBJ whole genome shotgun (WGS) entry which is preliminary data.</text>
</comment>
<name>A0ABQ5DNW6_9ASTR</name>
<evidence type="ECO:0008006" key="3">
    <source>
        <dbReference type="Google" id="ProtNLM"/>
    </source>
</evidence>
<accession>A0ABQ5DNW6</accession>
<proteinExistence type="predicted"/>
<reference evidence="1" key="1">
    <citation type="journal article" date="2022" name="Int. J. Mol. Sci.">
        <title>Draft Genome of Tanacetum Coccineum: Genomic Comparison of Closely Related Tanacetum-Family Plants.</title>
        <authorList>
            <person name="Yamashiro T."/>
            <person name="Shiraishi A."/>
            <person name="Nakayama K."/>
            <person name="Satake H."/>
        </authorList>
    </citation>
    <scope>NUCLEOTIDE SEQUENCE</scope>
</reference>
<keyword evidence="2" id="KW-1185">Reference proteome</keyword>
<organism evidence="1 2">
    <name type="scientific">Tanacetum coccineum</name>
    <dbReference type="NCBI Taxonomy" id="301880"/>
    <lineage>
        <taxon>Eukaryota</taxon>
        <taxon>Viridiplantae</taxon>
        <taxon>Streptophyta</taxon>
        <taxon>Embryophyta</taxon>
        <taxon>Tracheophyta</taxon>
        <taxon>Spermatophyta</taxon>
        <taxon>Magnoliopsida</taxon>
        <taxon>eudicotyledons</taxon>
        <taxon>Gunneridae</taxon>
        <taxon>Pentapetalae</taxon>
        <taxon>asterids</taxon>
        <taxon>campanulids</taxon>
        <taxon>Asterales</taxon>
        <taxon>Asteraceae</taxon>
        <taxon>Asteroideae</taxon>
        <taxon>Anthemideae</taxon>
        <taxon>Anthemidinae</taxon>
        <taxon>Tanacetum</taxon>
    </lineage>
</organism>
<evidence type="ECO:0000313" key="1">
    <source>
        <dbReference type="EMBL" id="GJT38484.1"/>
    </source>
</evidence>
<protein>
    <recommendedName>
        <fullName evidence="3">TGF-beta family profile domain-containing protein</fullName>
    </recommendedName>
</protein>
<sequence length="162" mass="18728">MDMVKSFWTRHETGSSTGTIIGSVFWYFRRSIVICHRSLQLPPPAMDIEDHHMKHRFLCLRDVSWSVISVIVAIVADNYDMMGTTAGNTTLLNRFLREQRLTGMSACREEQQLLPSYPSWEPCSNSAIVRYQPSYLWEVQQDSEELVVVDVYELENECACTK</sequence>
<reference evidence="1" key="2">
    <citation type="submission" date="2022-01" db="EMBL/GenBank/DDBJ databases">
        <authorList>
            <person name="Yamashiro T."/>
            <person name="Shiraishi A."/>
            <person name="Satake H."/>
            <person name="Nakayama K."/>
        </authorList>
    </citation>
    <scope>NUCLEOTIDE SEQUENCE</scope>
</reference>
<dbReference type="Proteomes" id="UP001151760">
    <property type="component" value="Unassembled WGS sequence"/>
</dbReference>
<evidence type="ECO:0000313" key="2">
    <source>
        <dbReference type="Proteomes" id="UP001151760"/>
    </source>
</evidence>
<dbReference type="EMBL" id="BQNB010015307">
    <property type="protein sequence ID" value="GJT38484.1"/>
    <property type="molecule type" value="Genomic_DNA"/>
</dbReference>